<dbReference type="RefSeq" id="WP_389361565.1">
    <property type="nucleotide sequence ID" value="NZ_JBIACK010000006.1"/>
</dbReference>
<accession>A0ABW6KFD0</accession>
<evidence type="ECO:0000313" key="1">
    <source>
        <dbReference type="EMBL" id="MFE8701595.1"/>
    </source>
</evidence>
<gene>
    <name evidence="1" type="ORF">ACFYKX_13405</name>
</gene>
<dbReference type="EMBL" id="JBIACK010000006">
    <property type="protein sequence ID" value="MFE8701595.1"/>
    <property type="molecule type" value="Genomic_DNA"/>
</dbReference>
<sequence length="71" mass="8129">MKSQKLFQVQTGGEEKSCEESEVTLSSDRRRRIKAVKSQKLLQVWTGEGENKGCEELEVASSSDRRSRKRL</sequence>
<keyword evidence="2" id="KW-1185">Reference proteome</keyword>
<reference evidence="1 2" key="1">
    <citation type="submission" date="2024-08" db="EMBL/GenBank/DDBJ databases">
        <title>Two novel Cytobacillus novel species.</title>
        <authorList>
            <person name="Liu G."/>
        </authorList>
    </citation>
    <scope>NUCLEOTIDE SEQUENCE [LARGE SCALE GENOMIC DNA]</scope>
    <source>
        <strain evidence="1 2">FJAT-54145</strain>
    </source>
</reference>
<dbReference type="Proteomes" id="UP001601059">
    <property type="component" value="Unassembled WGS sequence"/>
</dbReference>
<proteinExistence type="predicted"/>
<evidence type="ECO:0000313" key="2">
    <source>
        <dbReference type="Proteomes" id="UP001601059"/>
    </source>
</evidence>
<protein>
    <submittedName>
        <fullName evidence="1">Uncharacterized protein</fullName>
    </submittedName>
</protein>
<comment type="caution">
    <text evidence="1">The sequence shown here is derived from an EMBL/GenBank/DDBJ whole genome shotgun (WGS) entry which is preliminary data.</text>
</comment>
<organism evidence="1 2">
    <name type="scientific">Cytobacillus spartinae</name>
    <dbReference type="NCBI Taxonomy" id="3299023"/>
    <lineage>
        <taxon>Bacteria</taxon>
        <taxon>Bacillati</taxon>
        <taxon>Bacillota</taxon>
        <taxon>Bacilli</taxon>
        <taxon>Bacillales</taxon>
        <taxon>Bacillaceae</taxon>
        <taxon>Cytobacillus</taxon>
    </lineage>
</organism>
<name>A0ABW6KFD0_9BACI</name>